<comment type="catalytic activity">
    <reaction evidence="4">
        <text>a (2E,4E)-dienoyl-CoA + NADPH + H(+) = a 4,5-saturated-(3E)-enoyl-CoA + NADP(+)</text>
        <dbReference type="Rhea" id="RHEA:45912"/>
        <dbReference type="ChEBI" id="CHEBI:15378"/>
        <dbReference type="ChEBI" id="CHEBI:57783"/>
        <dbReference type="ChEBI" id="CHEBI:58349"/>
        <dbReference type="ChEBI" id="CHEBI:85101"/>
        <dbReference type="ChEBI" id="CHEBI:85493"/>
        <dbReference type="EC" id="1.3.1.124"/>
    </reaction>
</comment>
<dbReference type="PRINTS" id="PR00080">
    <property type="entry name" value="SDRFAMILY"/>
</dbReference>
<accession>A0A2K8DNK9</accession>
<name>A0A2K8DNK9_9ALVE</name>
<gene>
    <name evidence="6" type="primary">PDCR</name>
</gene>
<keyword evidence="1" id="KW-0521">NADP</keyword>
<dbReference type="GO" id="GO:0005777">
    <property type="term" value="C:peroxisome"/>
    <property type="evidence" value="ECO:0007669"/>
    <property type="project" value="TreeGrafter"/>
</dbReference>
<sequence>MPAFDFSLRLHFEVETPRTHKPLDKIAQASDCSLCNVSASSKASCIFELATSKLAFSRTESSPAGEERRHRIPCGDQDQMSFKGDCLAGRVAFVTGGGSGICKGITRVLMAHGCDAVIMARKKARLVEAAQELESLTGRQCLPVAADVRDPQAVDRAVDEAVERFGKIDILINGAAGNFLCPLDKLSHKGFKAVMEIDTYGTFVVSSAAFRKSLQQHGGVIINISATLHYSGTLLQAHAGAAKAAIDALTKHMAVEWGPYNIRVCGIAPGPIEGTEGISRLVPSSEGPSGDDDTDFRSFIPLQRLGTVDDIGHAALFLSLPEASYVTGTTLVVDGGQSLTSANFTVSQLS</sequence>
<proteinExistence type="evidence at transcript level"/>
<dbReference type="EC" id="1.3.1.124" evidence="3"/>
<dbReference type="Pfam" id="PF13561">
    <property type="entry name" value="adh_short_C2"/>
    <property type="match status" value="1"/>
</dbReference>
<comment type="catalytic activity">
    <reaction evidence="5">
        <text>a (2E,4Z)-dienoyl-CoA + NADPH + H(+) = a 4,5-saturated-(3E)-enoyl-CoA + NADP(+)</text>
        <dbReference type="Rhea" id="RHEA:61892"/>
        <dbReference type="ChEBI" id="CHEBI:15378"/>
        <dbReference type="ChEBI" id="CHEBI:57783"/>
        <dbReference type="ChEBI" id="CHEBI:58349"/>
        <dbReference type="ChEBI" id="CHEBI:85099"/>
        <dbReference type="ChEBI" id="CHEBI:85493"/>
        <dbReference type="EC" id="1.3.1.124"/>
    </reaction>
</comment>
<dbReference type="PANTHER" id="PTHR43296:SF2">
    <property type="entry name" value="PEROXISOMAL 2,4-DIENOYL-COA REDUCTASE [(3E)-ENOYL-COA-PRODUCING]"/>
    <property type="match status" value="1"/>
</dbReference>
<dbReference type="GO" id="GO:0009062">
    <property type="term" value="P:fatty acid catabolic process"/>
    <property type="evidence" value="ECO:0007669"/>
    <property type="project" value="InterPro"/>
</dbReference>
<dbReference type="PRINTS" id="PR00081">
    <property type="entry name" value="GDHRDH"/>
</dbReference>
<dbReference type="CDD" id="cd05369">
    <property type="entry name" value="TER_DECR_SDR_a"/>
    <property type="match status" value="1"/>
</dbReference>
<organism evidence="6">
    <name type="scientific">Vitrella brassicaformis</name>
    <dbReference type="NCBI Taxonomy" id="1169539"/>
    <lineage>
        <taxon>Eukaryota</taxon>
        <taxon>Sar</taxon>
        <taxon>Alveolata</taxon>
        <taxon>Colpodellida</taxon>
        <taxon>Vitrellaceae</taxon>
        <taxon>Vitrella</taxon>
    </lineage>
</organism>
<dbReference type="EMBL" id="KR704751">
    <property type="protein sequence ID" value="AND95661.1"/>
    <property type="molecule type" value="mRNA"/>
</dbReference>
<evidence type="ECO:0000256" key="4">
    <source>
        <dbReference type="ARBA" id="ARBA00048009"/>
    </source>
</evidence>
<dbReference type="PANTHER" id="PTHR43296">
    <property type="entry name" value="PEROXISOMAL 2,4-DIENOYL-COA REDUCTASE"/>
    <property type="match status" value="1"/>
</dbReference>
<keyword evidence="2 6" id="KW-0560">Oxidoreductase</keyword>
<dbReference type="FunFam" id="3.40.50.720:FF:000084">
    <property type="entry name" value="Short-chain dehydrogenase reductase"/>
    <property type="match status" value="1"/>
</dbReference>
<dbReference type="InterPro" id="IPR036291">
    <property type="entry name" value="NAD(P)-bd_dom_sf"/>
</dbReference>
<evidence type="ECO:0000256" key="2">
    <source>
        <dbReference type="ARBA" id="ARBA00023002"/>
    </source>
</evidence>
<dbReference type="InterPro" id="IPR002347">
    <property type="entry name" value="SDR_fam"/>
</dbReference>
<reference evidence="6" key="1">
    <citation type="submission" date="2015-05" db="EMBL/GenBank/DDBJ databases">
        <authorList>
            <person name="Wang D.B."/>
            <person name="Wang M."/>
        </authorList>
    </citation>
    <scope>NUCLEOTIDE SEQUENCE</scope>
    <source>
        <strain evidence="6">CCMP 3155</strain>
    </source>
</reference>
<evidence type="ECO:0000256" key="3">
    <source>
        <dbReference type="ARBA" id="ARBA00026117"/>
    </source>
</evidence>
<dbReference type="InterPro" id="IPR045017">
    <property type="entry name" value="DECR2-like"/>
</dbReference>
<dbReference type="AlphaFoldDB" id="A0A2K8DNK9"/>
<reference evidence="6" key="2">
    <citation type="journal article" date="2018" name="Genome Biol. Evol.">
        <title>Distribution and Evolution of Peroxisomes in Alveolates (Apicomplexa, Dinoflagellates, Ciliates).</title>
        <authorList>
            <person name="Ludewig-Klingner A.-K."/>
            <person name="Michael V."/>
            <person name="Jarek M."/>
            <person name="Brinkmann H."/>
            <person name="Petersen J."/>
        </authorList>
    </citation>
    <scope>NUCLEOTIDE SEQUENCE</scope>
    <source>
        <strain evidence="6">CCMP 3155</strain>
    </source>
</reference>
<dbReference type="Gene3D" id="3.40.50.720">
    <property type="entry name" value="NAD(P)-binding Rossmann-like Domain"/>
    <property type="match status" value="1"/>
</dbReference>
<dbReference type="SUPFAM" id="SSF51735">
    <property type="entry name" value="NAD(P)-binding Rossmann-fold domains"/>
    <property type="match status" value="1"/>
</dbReference>
<dbReference type="GO" id="GO:0008670">
    <property type="term" value="F:2,4-dienoyl-CoA reductase (NADPH) activity"/>
    <property type="evidence" value="ECO:0007669"/>
    <property type="project" value="InterPro"/>
</dbReference>
<evidence type="ECO:0000313" key="6">
    <source>
        <dbReference type="EMBL" id="AND95661.1"/>
    </source>
</evidence>
<dbReference type="VEuPathDB" id="CryptoDB:Vbra_22302"/>
<evidence type="ECO:0000256" key="5">
    <source>
        <dbReference type="ARBA" id="ARBA00048340"/>
    </source>
</evidence>
<protein>
    <recommendedName>
        <fullName evidence="3">2,4-dienoyl-CoA reductase [(3E)-enoyl-CoA-producing]</fullName>
        <ecNumber evidence="3">1.3.1.124</ecNumber>
    </recommendedName>
</protein>
<evidence type="ECO:0000256" key="1">
    <source>
        <dbReference type="ARBA" id="ARBA00022857"/>
    </source>
</evidence>